<dbReference type="Pfam" id="PF13191">
    <property type="entry name" value="AAA_16"/>
    <property type="match status" value="1"/>
</dbReference>
<reference evidence="2" key="2">
    <citation type="submission" date="2020-09" db="EMBL/GenBank/DDBJ databases">
        <authorList>
            <person name="Sun Q."/>
            <person name="Zhou Y."/>
        </authorList>
    </citation>
    <scope>NUCLEOTIDE SEQUENCE</scope>
    <source>
        <strain evidence="2">CGMCC 4.3508</strain>
    </source>
</reference>
<name>A0A917RDD1_9NOCA</name>
<reference evidence="2" key="1">
    <citation type="journal article" date="2014" name="Int. J. Syst. Evol. Microbiol.">
        <title>Complete genome sequence of Corynebacterium casei LMG S-19264T (=DSM 44701T), isolated from a smear-ripened cheese.</title>
        <authorList>
            <consortium name="US DOE Joint Genome Institute (JGI-PGF)"/>
            <person name="Walter F."/>
            <person name="Albersmeier A."/>
            <person name="Kalinowski J."/>
            <person name="Ruckert C."/>
        </authorList>
    </citation>
    <scope>NUCLEOTIDE SEQUENCE</scope>
    <source>
        <strain evidence="2">CGMCC 4.3508</strain>
    </source>
</reference>
<organism evidence="2 3">
    <name type="scientific">Nocardia jinanensis</name>
    <dbReference type="NCBI Taxonomy" id="382504"/>
    <lineage>
        <taxon>Bacteria</taxon>
        <taxon>Bacillati</taxon>
        <taxon>Actinomycetota</taxon>
        <taxon>Actinomycetes</taxon>
        <taxon>Mycobacteriales</taxon>
        <taxon>Nocardiaceae</taxon>
        <taxon>Nocardia</taxon>
    </lineage>
</organism>
<dbReference type="Gene3D" id="3.40.50.300">
    <property type="entry name" value="P-loop containing nucleotide triphosphate hydrolases"/>
    <property type="match status" value="1"/>
</dbReference>
<evidence type="ECO:0000259" key="1">
    <source>
        <dbReference type="PROSITE" id="PS50043"/>
    </source>
</evidence>
<protein>
    <submittedName>
        <fullName evidence="2">LuxR family transcriptional regulator</fullName>
    </submittedName>
</protein>
<dbReference type="InterPro" id="IPR027417">
    <property type="entry name" value="P-loop_NTPase"/>
</dbReference>
<dbReference type="Proteomes" id="UP000638263">
    <property type="component" value="Unassembled WGS sequence"/>
</dbReference>
<gene>
    <name evidence="2" type="ORF">GCM10011588_15670</name>
</gene>
<feature type="domain" description="HTH luxR-type" evidence="1">
    <location>
        <begin position="761"/>
        <end position="826"/>
    </location>
</feature>
<dbReference type="SUPFAM" id="SSF46894">
    <property type="entry name" value="C-terminal effector domain of the bipartite response regulators"/>
    <property type="match status" value="1"/>
</dbReference>
<dbReference type="SMART" id="SM00421">
    <property type="entry name" value="HTH_LUXR"/>
    <property type="match status" value="1"/>
</dbReference>
<dbReference type="SUPFAM" id="SSF52540">
    <property type="entry name" value="P-loop containing nucleoside triphosphate hydrolases"/>
    <property type="match status" value="1"/>
</dbReference>
<dbReference type="Gene3D" id="1.10.10.10">
    <property type="entry name" value="Winged helix-like DNA-binding domain superfamily/Winged helix DNA-binding domain"/>
    <property type="match status" value="1"/>
</dbReference>
<dbReference type="AlphaFoldDB" id="A0A917RDD1"/>
<dbReference type="PANTHER" id="PTHR47691:SF3">
    <property type="entry name" value="HTH-TYPE TRANSCRIPTIONAL REGULATOR RV0890C-RELATED"/>
    <property type="match status" value="1"/>
</dbReference>
<dbReference type="PANTHER" id="PTHR47691">
    <property type="entry name" value="REGULATOR-RELATED"/>
    <property type="match status" value="1"/>
</dbReference>
<keyword evidence="3" id="KW-1185">Reference proteome</keyword>
<dbReference type="InterPro" id="IPR041664">
    <property type="entry name" value="AAA_16"/>
</dbReference>
<comment type="caution">
    <text evidence="2">The sequence shown here is derived from an EMBL/GenBank/DDBJ whole genome shotgun (WGS) entry which is preliminary data.</text>
</comment>
<evidence type="ECO:0000313" key="2">
    <source>
        <dbReference type="EMBL" id="GGL01804.1"/>
    </source>
</evidence>
<evidence type="ECO:0000313" key="3">
    <source>
        <dbReference type="Proteomes" id="UP000638263"/>
    </source>
</evidence>
<dbReference type="InterPro" id="IPR036388">
    <property type="entry name" value="WH-like_DNA-bd_sf"/>
</dbReference>
<dbReference type="RefSeq" id="WP_189094110.1">
    <property type="nucleotide sequence ID" value="NZ_BMMH01000002.1"/>
</dbReference>
<dbReference type="GO" id="GO:0006355">
    <property type="term" value="P:regulation of DNA-templated transcription"/>
    <property type="evidence" value="ECO:0007669"/>
    <property type="project" value="InterPro"/>
</dbReference>
<dbReference type="InterPro" id="IPR000792">
    <property type="entry name" value="Tscrpt_reg_LuxR_C"/>
</dbReference>
<dbReference type="InterPro" id="IPR016032">
    <property type="entry name" value="Sig_transdc_resp-reg_C-effctor"/>
</dbReference>
<dbReference type="PROSITE" id="PS50043">
    <property type="entry name" value="HTH_LUXR_2"/>
    <property type="match status" value="1"/>
</dbReference>
<accession>A0A917RDD1</accession>
<dbReference type="EMBL" id="BMMH01000002">
    <property type="protein sequence ID" value="GGL01804.1"/>
    <property type="molecule type" value="Genomic_DNA"/>
</dbReference>
<sequence>MSVRSAPGATAAPGAVNEFVGRTDEMRRIASLLADSVRLLTVIGPGGIGKTRLVAEALSRLEGQPRQVYWVRLDRLARDADAAAIEDELARAVIGADFSGRSAREAMVDTLRAMAGPGRALPVVLVLDSCEHVLDSAAAVTAELLEAFGELTVVVTSRTQLGWVDEYLVPVPPLSRQQAVTLFRGRAAVAGHPADDPAQLPIVEEICRHLHDHPLCIRLAAARLSRRTLPMILDELSGGPGDSRLDWTSATGPAADPRHSGIGAVIAWSVDLCEARERLLFERMSVFAAGHEQTRSNDDEAPGGGAGAELAAIVAVCADDTNAGLAPGDIEELLERLVDRSLVTLHLGAESARYSLPESFRLFGARRLRARADERISLIARHRRYYRDRVLRAGSQWFGAGEPEILEWARISWDNLELAVHGALEDDDAATAGLEIAVGLIAVRVPFFRGSLRESRRWTEHALAADRAPASLRVTALAMLAWICLCQGDHDEAGNLLDRCVALCGADPEERAERSGDRELPAPVDFARGCELMLVHRDPRAVAVFARARARATAAGDLCGAAQCELFEALAAAFLAEPEPALRITGRHLENAVAANARWARSWAELARAIALIRCGDPERALPLGRNALAAQLAMRDAWGTVWAVHIRAWALGATLSTIDGSARGADELRVERATEIARLIGGAATLRARLGVRLDSLGPFAAETETAAETARAVLRPAAFATAEREGAALRPEFREVERMALGILSMTRLPAGHPVWRQRPSRWHELSAAEQDVAVLAAAGWTNTAIATRRGSSIRTVDVQMAAVLHKLMIGTRADIAALVPAGYRDAVAAAAARRPRRSRRRAPRPGA</sequence>
<proteinExistence type="predicted"/>
<dbReference type="GO" id="GO:0003677">
    <property type="term" value="F:DNA binding"/>
    <property type="evidence" value="ECO:0007669"/>
    <property type="project" value="InterPro"/>
</dbReference>